<evidence type="ECO:0000256" key="1">
    <source>
        <dbReference type="SAM" id="Phobius"/>
    </source>
</evidence>
<accession>A0A017RZQ0</accession>
<organism evidence="2 3">
    <name type="scientific">Fervidicella metallireducens AeB</name>
    <dbReference type="NCBI Taxonomy" id="1403537"/>
    <lineage>
        <taxon>Bacteria</taxon>
        <taxon>Bacillati</taxon>
        <taxon>Bacillota</taxon>
        <taxon>Clostridia</taxon>
        <taxon>Eubacteriales</taxon>
        <taxon>Clostridiaceae</taxon>
        <taxon>Fervidicella</taxon>
    </lineage>
</organism>
<evidence type="ECO:0000313" key="3">
    <source>
        <dbReference type="Proteomes" id="UP000019681"/>
    </source>
</evidence>
<keyword evidence="1" id="KW-0812">Transmembrane</keyword>
<gene>
    <name evidence="2" type="ORF">Q428_00555</name>
</gene>
<protein>
    <recommendedName>
        <fullName evidence="4">DUF304 domain-containing protein</fullName>
    </recommendedName>
</protein>
<name>A0A017RZQ0_9CLOT</name>
<dbReference type="EMBL" id="AZQP01000001">
    <property type="protein sequence ID" value="EYE89879.1"/>
    <property type="molecule type" value="Genomic_DNA"/>
</dbReference>
<sequence>MNTYVPQACLCFKEKELGMKRFKVNKALFLIFPIFLATLVLTYVWILYSNSYKWVNILNLSIDSIFLIWYLNYFCHEVSIDSSGINFYTLLRKTRIDKKEFEGLRQSSFLTKVYTKRKHYYILTSKNGKNILGEMFKEINK</sequence>
<evidence type="ECO:0000313" key="2">
    <source>
        <dbReference type="EMBL" id="EYE89879.1"/>
    </source>
</evidence>
<dbReference type="STRING" id="1403537.Q428_00555"/>
<keyword evidence="1" id="KW-1133">Transmembrane helix</keyword>
<reference evidence="2 3" key="1">
    <citation type="journal article" date="2014" name="Genome Announc.">
        <title>Draft Genome Sequence of Fervidicella metallireducens Strain AeBT, an Iron-Reducing Thermoanaerobe from the Great Artesian Basin.</title>
        <authorList>
            <person name="Patel B.K."/>
        </authorList>
    </citation>
    <scope>NUCLEOTIDE SEQUENCE [LARGE SCALE GENOMIC DNA]</scope>
    <source>
        <strain evidence="2 3">AeB</strain>
    </source>
</reference>
<evidence type="ECO:0008006" key="4">
    <source>
        <dbReference type="Google" id="ProtNLM"/>
    </source>
</evidence>
<keyword evidence="1" id="KW-0472">Membrane</keyword>
<dbReference type="AlphaFoldDB" id="A0A017RZQ0"/>
<comment type="caution">
    <text evidence="2">The sequence shown here is derived from an EMBL/GenBank/DDBJ whole genome shotgun (WGS) entry which is preliminary data.</text>
</comment>
<proteinExistence type="predicted"/>
<feature type="transmembrane region" description="Helical" evidence="1">
    <location>
        <begin position="27"/>
        <end position="48"/>
    </location>
</feature>
<keyword evidence="3" id="KW-1185">Reference proteome</keyword>
<dbReference type="Proteomes" id="UP000019681">
    <property type="component" value="Unassembled WGS sequence"/>
</dbReference>